<evidence type="ECO:0000256" key="6">
    <source>
        <dbReference type="ARBA" id="ARBA00023004"/>
    </source>
</evidence>
<dbReference type="PANTHER" id="PTHR33577:SF9">
    <property type="entry name" value="PEROXIDASE STCC"/>
    <property type="match status" value="1"/>
</dbReference>
<comment type="cofactor">
    <cofactor evidence="1">
        <name>heme b</name>
        <dbReference type="ChEBI" id="CHEBI:60344"/>
    </cofactor>
</comment>
<dbReference type="SUPFAM" id="SSF47571">
    <property type="entry name" value="Cloroperoxidase"/>
    <property type="match status" value="1"/>
</dbReference>
<feature type="domain" description="Heme haloperoxidase family profile" evidence="8">
    <location>
        <begin position="77"/>
        <end position="286"/>
    </location>
</feature>
<reference evidence="9" key="1">
    <citation type="submission" date="2020-05" db="EMBL/GenBank/DDBJ databases">
        <title>Mycena genomes resolve the evolution of fungal bioluminescence.</title>
        <authorList>
            <person name="Tsai I.J."/>
        </authorList>
    </citation>
    <scope>NUCLEOTIDE SEQUENCE</scope>
    <source>
        <strain evidence="9">CCC161011</strain>
    </source>
</reference>
<dbReference type="OrthoDB" id="407298at2759"/>
<evidence type="ECO:0000313" key="10">
    <source>
        <dbReference type="Proteomes" id="UP000620124"/>
    </source>
</evidence>
<dbReference type="Pfam" id="PF01328">
    <property type="entry name" value="Peroxidase_2"/>
    <property type="match status" value="1"/>
</dbReference>
<keyword evidence="2 9" id="KW-0575">Peroxidase</keyword>
<accession>A0A8H6YLZ3</accession>
<dbReference type="PROSITE" id="PS51405">
    <property type="entry name" value="HEME_HALOPEROXIDASE"/>
    <property type="match status" value="1"/>
</dbReference>
<evidence type="ECO:0000256" key="5">
    <source>
        <dbReference type="ARBA" id="ARBA00023002"/>
    </source>
</evidence>
<protein>
    <submittedName>
        <fullName evidence="9">HEME-HALOPEROXIDASE domain-containing protein</fullName>
    </submittedName>
</protein>
<keyword evidence="3" id="KW-0349">Heme</keyword>
<keyword evidence="5" id="KW-0560">Oxidoreductase</keyword>
<sequence length="329" mass="35655">MRDTASGHIESKGSGIGHKMQESIWYKGSTSKATNSLSSSSLSANFDSSFFSLMRFSSFLVLAPVFATNVFACPGKSKYGFIPPKPTDLRGPCPALNALANHGYLPRNGQNITIRNVLQVSQDVYNIDPALLLGVAKLGLLTSNEPDSFTLDDIKLHGTIEFDASLSRGDFALGDNTHFNETIFSTLANSNPGVDYYNVTSAGQVQFQRLAESERTNPNLTNTDKEIQFRSFTFALALAVFGNVTTGVAPKNFVQIWFREERLPFAEGWARPACTLDPTSVTALTGEIKEASKWTSSGGCPYVRTGQGDAPTLDSKAICKQLDSLTQGH</sequence>
<proteinExistence type="inferred from homology"/>
<dbReference type="EMBL" id="JACAZI010000004">
    <property type="protein sequence ID" value="KAF7362378.1"/>
    <property type="molecule type" value="Genomic_DNA"/>
</dbReference>
<comment type="caution">
    <text evidence="9">The sequence shown here is derived from an EMBL/GenBank/DDBJ whole genome shotgun (WGS) entry which is preliminary data.</text>
</comment>
<dbReference type="Proteomes" id="UP000620124">
    <property type="component" value="Unassembled WGS sequence"/>
</dbReference>
<comment type="similarity">
    <text evidence="7">Belongs to the chloroperoxidase family.</text>
</comment>
<dbReference type="InterPro" id="IPR000028">
    <property type="entry name" value="Chloroperoxidase"/>
</dbReference>
<evidence type="ECO:0000256" key="1">
    <source>
        <dbReference type="ARBA" id="ARBA00001970"/>
    </source>
</evidence>
<keyword evidence="10" id="KW-1185">Reference proteome</keyword>
<evidence type="ECO:0000313" key="9">
    <source>
        <dbReference type="EMBL" id="KAF7362378.1"/>
    </source>
</evidence>
<evidence type="ECO:0000256" key="7">
    <source>
        <dbReference type="ARBA" id="ARBA00025795"/>
    </source>
</evidence>
<dbReference type="Gene3D" id="1.10.489.10">
    <property type="entry name" value="Chloroperoxidase-like"/>
    <property type="match status" value="1"/>
</dbReference>
<dbReference type="AlphaFoldDB" id="A0A8H6YLZ3"/>
<dbReference type="PANTHER" id="PTHR33577">
    <property type="entry name" value="STERIGMATOCYSTIN BIOSYNTHESIS PEROXIDASE STCC-RELATED"/>
    <property type="match status" value="1"/>
</dbReference>
<evidence type="ECO:0000256" key="2">
    <source>
        <dbReference type="ARBA" id="ARBA00022559"/>
    </source>
</evidence>
<dbReference type="GO" id="GO:0004601">
    <property type="term" value="F:peroxidase activity"/>
    <property type="evidence" value="ECO:0007669"/>
    <property type="project" value="UniProtKB-KW"/>
</dbReference>
<dbReference type="InterPro" id="IPR036851">
    <property type="entry name" value="Chloroperoxidase-like_sf"/>
</dbReference>
<evidence type="ECO:0000256" key="4">
    <source>
        <dbReference type="ARBA" id="ARBA00022723"/>
    </source>
</evidence>
<keyword evidence="6" id="KW-0408">Iron</keyword>
<gene>
    <name evidence="9" type="ORF">MVEN_00584700</name>
</gene>
<keyword evidence="4" id="KW-0479">Metal-binding</keyword>
<evidence type="ECO:0000259" key="8">
    <source>
        <dbReference type="PROSITE" id="PS51405"/>
    </source>
</evidence>
<organism evidence="9 10">
    <name type="scientific">Mycena venus</name>
    <dbReference type="NCBI Taxonomy" id="2733690"/>
    <lineage>
        <taxon>Eukaryota</taxon>
        <taxon>Fungi</taxon>
        <taxon>Dikarya</taxon>
        <taxon>Basidiomycota</taxon>
        <taxon>Agaricomycotina</taxon>
        <taxon>Agaricomycetes</taxon>
        <taxon>Agaricomycetidae</taxon>
        <taxon>Agaricales</taxon>
        <taxon>Marasmiineae</taxon>
        <taxon>Mycenaceae</taxon>
        <taxon>Mycena</taxon>
    </lineage>
</organism>
<evidence type="ECO:0000256" key="3">
    <source>
        <dbReference type="ARBA" id="ARBA00022617"/>
    </source>
</evidence>
<name>A0A8H6YLZ3_9AGAR</name>
<dbReference type="GO" id="GO:0046872">
    <property type="term" value="F:metal ion binding"/>
    <property type="evidence" value="ECO:0007669"/>
    <property type="project" value="UniProtKB-KW"/>
</dbReference>